<dbReference type="Pfam" id="PF04168">
    <property type="entry name" value="Alpha-E"/>
    <property type="match status" value="1"/>
</dbReference>
<reference evidence="2 3" key="1">
    <citation type="submission" date="2019-04" db="EMBL/GenBank/DDBJ databases">
        <title>Pedobacter sp. AR-3-17 sp. nov., isolated from Arctic soil.</title>
        <authorList>
            <person name="Dahal R.H."/>
            <person name="Kim D.-U."/>
        </authorList>
    </citation>
    <scope>NUCLEOTIDE SEQUENCE [LARGE SCALE GENOMIC DNA]</scope>
    <source>
        <strain evidence="2 3">AR-3-17</strain>
    </source>
</reference>
<evidence type="ECO:0000259" key="1">
    <source>
        <dbReference type="Pfam" id="PF04168"/>
    </source>
</evidence>
<dbReference type="PANTHER" id="PTHR34595">
    <property type="entry name" value="BLR5612 PROTEIN"/>
    <property type="match status" value="1"/>
</dbReference>
<organism evidence="2 3">
    <name type="scientific">Pedobacter cryophilus</name>
    <dbReference type="NCBI Taxonomy" id="2571271"/>
    <lineage>
        <taxon>Bacteria</taxon>
        <taxon>Pseudomonadati</taxon>
        <taxon>Bacteroidota</taxon>
        <taxon>Sphingobacteriia</taxon>
        <taxon>Sphingobacteriales</taxon>
        <taxon>Sphingobacteriaceae</taxon>
        <taxon>Pedobacter</taxon>
    </lineage>
</organism>
<accession>A0A4U1C7V3</accession>
<dbReference type="AlphaFoldDB" id="A0A4U1C7V3"/>
<proteinExistence type="predicted"/>
<evidence type="ECO:0000313" key="3">
    <source>
        <dbReference type="Proteomes" id="UP000308181"/>
    </source>
</evidence>
<dbReference type="Proteomes" id="UP000308181">
    <property type="component" value="Unassembled WGS sequence"/>
</dbReference>
<dbReference type="PANTHER" id="PTHR34595:SF7">
    <property type="entry name" value="SLL1039 PROTEIN"/>
    <property type="match status" value="1"/>
</dbReference>
<protein>
    <submittedName>
        <fullName evidence="2">Alpha-E domain-containing protein</fullName>
    </submittedName>
</protein>
<dbReference type="RefSeq" id="WP_136824960.1">
    <property type="nucleotide sequence ID" value="NZ_SWBP01000001.1"/>
</dbReference>
<dbReference type="OrthoDB" id="9803532at2"/>
<dbReference type="EMBL" id="SWBP01000001">
    <property type="protein sequence ID" value="TKC00754.1"/>
    <property type="molecule type" value="Genomic_DNA"/>
</dbReference>
<name>A0A4U1C7V3_9SPHI</name>
<dbReference type="InterPro" id="IPR051680">
    <property type="entry name" value="ATP-dep_Glu-Cys_Ligase-2"/>
</dbReference>
<feature type="domain" description="DUF403" evidence="1">
    <location>
        <begin position="1"/>
        <end position="308"/>
    </location>
</feature>
<sequence length="311" mass="36814">MLSRVANSLYWLSRYMERCDGILRLLRVNYAYSQDDFEQFSWRPVLMIFSDMDAKNIADVKHEGRKVLQYMITDRLNKNSVFNLVSKSRENARSVQENVTKELWQCLNDYYHKVRLNDIATSLQKEDPVSVIDDLVQQGMHYYGTCEITMARGEGYYFMNIGKYLERAIQSVDILNVKFSELNYSLEERSDPTYWKYLLLSISGYEIFLKSYRSALDSRNILHQIVWNEHFPRSIMYSVRRLKQSFETLKSDRNGEAYKAISFMIGKLESSIKYSDLKDLESKGLQEYLQEIKQDLLAIGHAFNHYYFAFN</sequence>
<evidence type="ECO:0000313" key="2">
    <source>
        <dbReference type="EMBL" id="TKC00754.1"/>
    </source>
</evidence>
<dbReference type="InterPro" id="IPR007296">
    <property type="entry name" value="DUF403"/>
</dbReference>
<gene>
    <name evidence="2" type="ORF">FA046_03505</name>
</gene>
<comment type="caution">
    <text evidence="2">The sequence shown here is derived from an EMBL/GenBank/DDBJ whole genome shotgun (WGS) entry which is preliminary data.</text>
</comment>
<keyword evidence="3" id="KW-1185">Reference proteome</keyword>